<gene>
    <name evidence="2" type="ORF">EPS97_21755</name>
</gene>
<evidence type="ECO:0000313" key="3">
    <source>
        <dbReference type="Proteomes" id="UP000290652"/>
    </source>
</evidence>
<sequence length="340" mass="39647">MLDLEYAVTEPFLNYHLFHEGLNTKVKVLTSSLNHVIEYLLTPGNENKMNELIKKTDKSWQFPPNFSLPSPPVDESNLKNKTSSRRLDKEEDNNELDYQLKKKELAQEMLYWYVSEMAIFGTFSALDDCIVDIDSWFSSWAMFNNTQDKKSESTSSNKIERLYDSHEWNMKNIKTFLPIYEYFSAVRNSIAHRQSKASHKLSEISKSQELKESVERNFPKGKPLSEFEYNEDIFISPKTSLLCSHIIRLIFEDINKYIIKKMGIEGIIYMSCKLAFEPSSYNESKVVNLARNRLNEIVSGRYHVIIKGEDEAVKVAESLGIWRDCAKFHANNMRKLDPKF</sequence>
<dbReference type="Proteomes" id="UP000290652">
    <property type="component" value="Unassembled WGS sequence"/>
</dbReference>
<comment type="caution">
    <text evidence="2">The sequence shown here is derived from an EMBL/GenBank/DDBJ whole genome shotgun (WGS) entry which is preliminary data.</text>
</comment>
<dbReference type="RefSeq" id="WP_000884912.1">
    <property type="nucleotide sequence ID" value="NZ_CP146665.1"/>
</dbReference>
<reference evidence="2 3" key="1">
    <citation type="submission" date="2019-01" db="EMBL/GenBank/DDBJ databases">
        <title>Genomic analysis of febrile catheter-associated UTI E. coli isolates.</title>
        <authorList>
            <person name="Potter R."/>
            <person name="Zou Z."/>
            <person name="Henderson J."/>
            <person name="Dantas G."/>
        </authorList>
    </citation>
    <scope>NUCLEOTIDE SEQUENCE [LARGE SCALE GENOMIC DNA]</scope>
    <source>
        <strain evidence="2 3">49_rectal</strain>
    </source>
</reference>
<evidence type="ECO:0000256" key="1">
    <source>
        <dbReference type="SAM" id="MobiDB-lite"/>
    </source>
</evidence>
<dbReference type="EMBL" id="SCIU01000068">
    <property type="protein sequence ID" value="RXB22872.1"/>
    <property type="molecule type" value="Genomic_DNA"/>
</dbReference>
<name>A0A9Q7K854_ECOLX</name>
<evidence type="ECO:0000313" key="2">
    <source>
        <dbReference type="EMBL" id="RXB22872.1"/>
    </source>
</evidence>
<proteinExistence type="predicted"/>
<dbReference type="AlphaFoldDB" id="A0A9Q7K854"/>
<organism evidence="2 3">
    <name type="scientific">Escherichia coli</name>
    <dbReference type="NCBI Taxonomy" id="562"/>
    <lineage>
        <taxon>Bacteria</taxon>
        <taxon>Pseudomonadati</taxon>
        <taxon>Pseudomonadota</taxon>
        <taxon>Gammaproteobacteria</taxon>
        <taxon>Enterobacterales</taxon>
        <taxon>Enterobacteriaceae</taxon>
        <taxon>Escherichia</taxon>
    </lineage>
</organism>
<accession>A0A9Q7K854</accession>
<protein>
    <submittedName>
        <fullName evidence="2">Uncharacterized protein</fullName>
    </submittedName>
</protein>
<feature type="region of interest" description="Disordered" evidence="1">
    <location>
        <begin position="66"/>
        <end position="92"/>
    </location>
</feature>